<dbReference type="Pfam" id="PF00690">
    <property type="entry name" value="Cation_ATPase_N"/>
    <property type="match status" value="1"/>
</dbReference>
<keyword evidence="7" id="KW-0479">Metal-binding</keyword>
<feature type="region of interest" description="Disordered" evidence="19">
    <location>
        <begin position="582"/>
        <end position="613"/>
    </location>
</feature>
<dbReference type="STRING" id="100787.A0A0G4KDU6"/>
<dbReference type="Gene3D" id="3.40.1110.10">
    <property type="entry name" value="Calcium-transporting ATPase, cytoplasmic domain N"/>
    <property type="match status" value="1"/>
</dbReference>
<dbReference type="PRINTS" id="PR00119">
    <property type="entry name" value="CATATPASE"/>
</dbReference>
<keyword evidence="5" id="KW-0109">Calcium transport</keyword>
<feature type="transmembrane region" description="Helical" evidence="20">
    <location>
        <begin position="286"/>
        <end position="306"/>
    </location>
</feature>
<feature type="region of interest" description="Disordered" evidence="19">
    <location>
        <begin position="1"/>
        <end position="116"/>
    </location>
</feature>
<keyword evidence="14" id="KW-0406">Ion transport</keyword>
<dbReference type="InterPro" id="IPR018303">
    <property type="entry name" value="ATPase_P-typ_P_site"/>
</dbReference>
<feature type="compositionally biased region" description="Polar residues" evidence="19">
    <location>
        <begin position="41"/>
        <end position="79"/>
    </location>
</feature>
<sequence length="1265" mass="135227">MDNSTSRPASHRRPQTPAITVDTSAINNEQEPFPDVEDHSPTSPTFEDTNTLAVPTRTSRAQSWDSNKSHPTQTPTTPGSDPGDSLRKPSAAGDSNITGTTKNGKIDPLSPDPGEEQLFNIVNNPFAFSPGQLTKTLNPKSLDAFAALGGLPGLEKGLRTDRAAGLSLDEATISDPISFEDAVAAGTDTANPKKAALDVNAIAKEAGSQPDGSAGNDSDGNFADRKRVFGENLLPERKSKSFLELAWIALQDKVLILLSVAAVISLALGLYQTFGNKHHQGAKVEWVEGVAIVVAILIVVIVGAANDWQKERQFRKLNKKKEDRIVKVIRSGKPTNLSIHRVLVGDVMLLEAGDVIPVDGVYIDGHNVSCDESSATGESDLIKKVPAAAVMQGIREGNTNIKKLDPFLISGARILDGVGTFLVTAVGQNSSHGRTMMSLRDDPGQTPLQLKLNILAGYIAKLGSAAGLILLGVLTIQFLARLPGNDDSPDEKGQTFLQILITSITIVVVAVPEGLPLAVTLSLAYATKRMTNENNLVRHLQSCETMGNATVICSDKTGTLTENVMTVVAGSLGSGSVRFNDRDDQDAEAITEPTTPAKEVEDDARTSNGTPPALRLPIAKLSSSLSDEYRKLLKESVAVNTTAFETEEKGKHVFVGTKTETALLDWARKCFALGPIAEERSSFPTQQLLPFNSKRKCMGIVIRLPENKYRLFIKGAPEIVLGQSNKVIADPTSSLARANMEDQQREDIKRTISDYAKQSLRTLALAYRDFESWPPPNSRKEEGTDNVEFNDLFKHLNWIGVVGIQDPVRGNVPKAVAHCHSASVSVKMVTGDNIETAKAIARDCGILTEGGRVMEGLEFRRLSDQDRRAVVRDLQVLARSSPEDKRILVKTLKSLGDVVAVTGDGTNDAPALKAADVGFSMGITGTEVAKEASDIILMDDNFSSIVGALAWGRAINDAVKKFLQFQITVNITAYCNITISNIDDRVGTSSSPLRHGSIIPKIVYTHRTFIMADFFNDLLSGIGVPTPTFFPFPGADETASPLSTLLPLPTSAALEERPTILPTSSDSPSSTPSRPADDDAADETPIPDLAASSELPLPTFLTTSETGIPSILPSAITRPPTTLLSSIRAEPSASTSSEEELIVAPPQPTTFVAAPTATLPLAIPPPASTSSLAPLPTAEEANAGSSSGGALMPALPISLGLVAGVLTIGGLIGWAYRKGRGPFAGRARRRAMMEKEDMEDGEIDRQQRQKWDPRVSRMGGHAVNF</sequence>
<keyword evidence="9" id="KW-0106">Calcium</keyword>
<dbReference type="SUPFAM" id="SSF81660">
    <property type="entry name" value="Metal cation-transporting ATPase, ATP-binding domain N"/>
    <property type="match status" value="1"/>
</dbReference>
<comment type="subcellular location">
    <subcellularLocation>
        <location evidence="1">Vacuole membrane</location>
        <topology evidence="1">Multi-pass membrane protein</topology>
    </subcellularLocation>
</comment>
<evidence type="ECO:0000256" key="6">
    <source>
        <dbReference type="ARBA" id="ARBA00022692"/>
    </source>
</evidence>
<dbReference type="InterPro" id="IPR001757">
    <property type="entry name" value="P_typ_ATPase"/>
</dbReference>
<keyword evidence="15 20" id="KW-0472">Membrane</keyword>
<evidence type="ECO:0000256" key="1">
    <source>
        <dbReference type="ARBA" id="ARBA00004128"/>
    </source>
</evidence>
<evidence type="ECO:0000256" key="9">
    <source>
        <dbReference type="ARBA" id="ARBA00022837"/>
    </source>
</evidence>
<keyword evidence="4" id="KW-0926">Vacuole</keyword>
<dbReference type="EMBL" id="CVQH01000001">
    <property type="protein sequence ID" value="CRJ80436.1"/>
    <property type="molecule type" value="Genomic_DNA"/>
</dbReference>
<dbReference type="PRINTS" id="PR00120">
    <property type="entry name" value="HATPASE"/>
</dbReference>
<proteinExistence type="predicted"/>
<keyword evidence="3" id="KW-0813">Transport</keyword>
<evidence type="ECO:0000313" key="23">
    <source>
        <dbReference type="EMBL" id="CRJ80436.1"/>
    </source>
</evidence>
<keyword evidence="12" id="KW-1278">Translocase</keyword>
<evidence type="ECO:0000256" key="20">
    <source>
        <dbReference type="SAM" id="Phobius"/>
    </source>
</evidence>
<evidence type="ECO:0000256" key="19">
    <source>
        <dbReference type="SAM" id="MobiDB-lite"/>
    </source>
</evidence>
<dbReference type="InterPro" id="IPR044492">
    <property type="entry name" value="P_typ_ATPase_HD_dom"/>
</dbReference>
<organism evidence="23 24">
    <name type="scientific">Verticillium longisporum</name>
    <name type="common">Verticillium dahliae var. longisporum</name>
    <dbReference type="NCBI Taxonomy" id="100787"/>
    <lineage>
        <taxon>Eukaryota</taxon>
        <taxon>Fungi</taxon>
        <taxon>Dikarya</taxon>
        <taxon>Ascomycota</taxon>
        <taxon>Pezizomycotina</taxon>
        <taxon>Sordariomycetes</taxon>
        <taxon>Hypocreomycetidae</taxon>
        <taxon>Glomerellales</taxon>
        <taxon>Plectosphaerellaceae</taxon>
        <taxon>Verticillium</taxon>
    </lineage>
</organism>
<evidence type="ECO:0000256" key="18">
    <source>
        <dbReference type="ARBA" id="ARBA00067965"/>
    </source>
</evidence>
<dbReference type="InterPro" id="IPR036412">
    <property type="entry name" value="HAD-like_sf"/>
</dbReference>
<reference evidence="23 24" key="1">
    <citation type="submission" date="2015-05" db="EMBL/GenBank/DDBJ databases">
        <authorList>
            <person name="Wang D.B."/>
            <person name="Wang M."/>
        </authorList>
    </citation>
    <scope>NUCLEOTIDE SEQUENCE [LARGE SCALE GENOMIC DNA]</scope>
    <source>
        <strain evidence="23">VL1</strain>
    </source>
</reference>
<comment type="function">
    <text evidence="17">This magnesium-dependent enzyme catalyzes the hydrolysis of ATP coupled with the transport of calcium. Transports the calcium to the vacuole and participates in the control of the cytosolic free calcium.</text>
</comment>
<evidence type="ECO:0000256" key="17">
    <source>
        <dbReference type="ARBA" id="ARBA00059328"/>
    </source>
</evidence>
<dbReference type="NCBIfam" id="TIGR01494">
    <property type="entry name" value="ATPase_P-type"/>
    <property type="match status" value="2"/>
</dbReference>
<dbReference type="SUPFAM" id="SSF56784">
    <property type="entry name" value="HAD-like"/>
    <property type="match status" value="1"/>
</dbReference>
<comment type="catalytic activity">
    <reaction evidence="16">
        <text>Ca(2+)(in) + ATP + H2O = Ca(2+)(out) + ADP + phosphate + H(+)</text>
        <dbReference type="Rhea" id="RHEA:18105"/>
        <dbReference type="ChEBI" id="CHEBI:15377"/>
        <dbReference type="ChEBI" id="CHEBI:15378"/>
        <dbReference type="ChEBI" id="CHEBI:29108"/>
        <dbReference type="ChEBI" id="CHEBI:30616"/>
        <dbReference type="ChEBI" id="CHEBI:43474"/>
        <dbReference type="ChEBI" id="CHEBI:456216"/>
        <dbReference type="EC" id="7.2.2.10"/>
    </reaction>
</comment>
<dbReference type="GO" id="GO:0005774">
    <property type="term" value="C:vacuolar membrane"/>
    <property type="evidence" value="ECO:0007669"/>
    <property type="project" value="UniProtKB-SubCell"/>
</dbReference>
<dbReference type="InterPro" id="IPR023299">
    <property type="entry name" value="ATPase_P-typ_cyto_dom_N"/>
</dbReference>
<evidence type="ECO:0000259" key="21">
    <source>
        <dbReference type="Pfam" id="PF00122"/>
    </source>
</evidence>
<dbReference type="SUPFAM" id="SSF81653">
    <property type="entry name" value="Calcium ATPase, transduction domain A"/>
    <property type="match status" value="1"/>
</dbReference>
<evidence type="ECO:0000256" key="10">
    <source>
        <dbReference type="ARBA" id="ARBA00022840"/>
    </source>
</evidence>
<dbReference type="InterPro" id="IPR023298">
    <property type="entry name" value="ATPase_P-typ_TM_dom_sf"/>
</dbReference>
<dbReference type="InterPro" id="IPR008250">
    <property type="entry name" value="ATPase_P-typ_transduc_dom_A_sf"/>
</dbReference>
<dbReference type="SFLD" id="SFLDG00002">
    <property type="entry name" value="C1.7:_P-type_atpase_like"/>
    <property type="match status" value="1"/>
</dbReference>
<evidence type="ECO:0000256" key="2">
    <source>
        <dbReference type="ARBA" id="ARBA00012790"/>
    </source>
</evidence>
<dbReference type="PROSITE" id="PS00154">
    <property type="entry name" value="ATPASE_E1_E2"/>
    <property type="match status" value="1"/>
</dbReference>
<feature type="transmembrane region" description="Helical" evidence="20">
    <location>
        <begin position="458"/>
        <end position="479"/>
    </location>
</feature>
<dbReference type="SFLD" id="SFLDF00027">
    <property type="entry name" value="p-type_atpase"/>
    <property type="match status" value="1"/>
</dbReference>
<evidence type="ECO:0000256" key="14">
    <source>
        <dbReference type="ARBA" id="ARBA00023065"/>
    </source>
</evidence>
<evidence type="ECO:0000256" key="11">
    <source>
        <dbReference type="ARBA" id="ARBA00022842"/>
    </source>
</evidence>
<evidence type="ECO:0000256" key="16">
    <source>
        <dbReference type="ARBA" id="ARBA00048694"/>
    </source>
</evidence>
<dbReference type="SFLD" id="SFLDS00003">
    <property type="entry name" value="Haloacid_Dehalogenase"/>
    <property type="match status" value="1"/>
</dbReference>
<feature type="region of interest" description="Disordered" evidence="19">
    <location>
        <begin position="1056"/>
        <end position="1097"/>
    </location>
</feature>
<dbReference type="GO" id="GO:0005388">
    <property type="term" value="F:P-type calcium transporter activity"/>
    <property type="evidence" value="ECO:0007669"/>
    <property type="project" value="UniProtKB-EC"/>
</dbReference>
<dbReference type="InterPro" id="IPR004014">
    <property type="entry name" value="ATPase_P-typ_cation-transptr_N"/>
</dbReference>
<gene>
    <name evidence="23" type="ORF">BN1708_000249</name>
</gene>
<feature type="compositionally biased region" description="Polar residues" evidence="19">
    <location>
        <begin position="93"/>
        <end position="103"/>
    </location>
</feature>
<dbReference type="PANTHER" id="PTHR24093">
    <property type="entry name" value="CATION TRANSPORTING ATPASE"/>
    <property type="match status" value="1"/>
</dbReference>
<evidence type="ECO:0000256" key="12">
    <source>
        <dbReference type="ARBA" id="ARBA00022967"/>
    </source>
</evidence>
<evidence type="ECO:0000256" key="8">
    <source>
        <dbReference type="ARBA" id="ARBA00022741"/>
    </source>
</evidence>
<dbReference type="GO" id="GO:0046872">
    <property type="term" value="F:metal ion binding"/>
    <property type="evidence" value="ECO:0007669"/>
    <property type="project" value="UniProtKB-KW"/>
</dbReference>
<keyword evidence="6 20" id="KW-0812">Transmembrane</keyword>
<dbReference type="Gene3D" id="1.20.1110.10">
    <property type="entry name" value="Calcium-transporting ATPase, transmembrane domain"/>
    <property type="match status" value="1"/>
</dbReference>
<dbReference type="PANTHER" id="PTHR24093:SF369">
    <property type="entry name" value="CALCIUM-TRANSPORTING ATPASE"/>
    <property type="match status" value="1"/>
</dbReference>
<accession>A0A0G4KDU6</accession>
<protein>
    <recommendedName>
        <fullName evidence="18">Calcium-transporting ATPase 2</fullName>
        <ecNumber evidence="2">7.2.2.10</ecNumber>
    </recommendedName>
</protein>
<evidence type="ECO:0000313" key="24">
    <source>
        <dbReference type="Proteomes" id="UP000044602"/>
    </source>
</evidence>
<dbReference type="GO" id="GO:0005524">
    <property type="term" value="F:ATP binding"/>
    <property type="evidence" value="ECO:0007669"/>
    <property type="project" value="UniProtKB-KW"/>
</dbReference>
<evidence type="ECO:0000256" key="4">
    <source>
        <dbReference type="ARBA" id="ARBA00022554"/>
    </source>
</evidence>
<evidence type="ECO:0000256" key="15">
    <source>
        <dbReference type="ARBA" id="ARBA00023136"/>
    </source>
</evidence>
<dbReference type="FunFam" id="3.40.50.1000:FF:000001">
    <property type="entry name" value="Phospholipid-transporting ATPase IC"/>
    <property type="match status" value="1"/>
</dbReference>
<dbReference type="GO" id="GO:0005886">
    <property type="term" value="C:plasma membrane"/>
    <property type="evidence" value="ECO:0007669"/>
    <property type="project" value="TreeGrafter"/>
</dbReference>
<dbReference type="FunFam" id="2.70.150.10:FF:000028">
    <property type="entry name" value="Calcium-transporting ATPase"/>
    <property type="match status" value="1"/>
</dbReference>
<keyword evidence="24" id="KW-1185">Reference proteome</keyword>
<keyword evidence="13 20" id="KW-1133">Transmembrane helix</keyword>
<feature type="compositionally biased region" description="Low complexity" evidence="19">
    <location>
        <begin position="1056"/>
        <end position="1074"/>
    </location>
</feature>
<evidence type="ECO:0000259" key="22">
    <source>
        <dbReference type="Pfam" id="PF00690"/>
    </source>
</evidence>
<feature type="transmembrane region" description="Helical" evidence="20">
    <location>
        <begin position="254"/>
        <end position="274"/>
    </location>
</feature>
<feature type="transmembrane region" description="Helical" evidence="20">
    <location>
        <begin position="1194"/>
        <end position="1216"/>
    </location>
</feature>
<keyword evidence="11" id="KW-0460">Magnesium</keyword>
<evidence type="ECO:0000256" key="3">
    <source>
        <dbReference type="ARBA" id="ARBA00022448"/>
    </source>
</evidence>
<dbReference type="GO" id="GO:0006874">
    <property type="term" value="P:intracellular calcium ion homeostasis"/>
    <property type="evidence" value="ECO:0007669"/>
    <property type="project" value="TreeGrafter"/>
</dbReference>
<name>A0A0G4KDU6_VERLO</name>
<dbReference type="FunFam" id="3.40.50.1000:FF:000018">
    <property type="entry name" value="Calcium-transporting ATPase"/>
    <property type="match status" value="1"/>
</dbReference>
<feature type="domain" description="Cation-transporting P-type ATPase N-terminal" evidence="22">
    <location>
        <begin position="220"/>
        <end position="265"/>
    </location>
</feature>
<feature type="domain" description="P-type ATPase A" evidence="21">
    <location>
        <begin position="323"/>
        <end position="437"/>
    </location>
</feature>
<dbReference type="AlphaFoldDB" id="A0A0G4KDU6"/>
<keyword evidence="10" id="KW-0067">ATP-binding</keyword>
<dbReference type="Pfam" id="PF13246">
    <property type="entry name" value="Cation_ATPase"/>
    <property type="match status" value="1"/>
</dbReference>
<evidence type="ECO:0000256" key="7">
    <source>
        <dbReference type="ARBA" id="ARBA00022723"/>
    </source>
</evidence>
<dbReference type="Proteomes" id="UP000044602">
    <property type="component" value="Unassembled WGS sequence"/>
</dbReference>
<dbReference type="EC" id="7.2.2.10" evidence="2"/>
<keyword evidence="8" id="KW-0547">Nucleotide-binding</keyword>
<dbReference type="Pfam" id="PF00122">
    <property type="entry name" value="E1-E2_ATPase"/>
    <property type="match status" value="1"/>
</dbReference>
<evidence type="ECO:0000256" key="13">
    <source>
        <dbReference type="ARBA" id="ARBA00022989"/>
    </source>
</evidence>
<dbReference type="Gene3D" id="2.70.150.10">
    <property type="entry name" value="Calcium-transporting ATPase, cytoplasmic transduction domain A"/>
    <property type="match status" value="1"/>
</dbReference>
<dbReference type="InterPro" id="IPR059000">
    <property type="entry name" value="ATPase_P-type_domA"/>
</dbReference>
<dbReference type="Gene3D" id="3.40.50.1000">
    <property type="entry name" value="HAD superfamily/HAD-like"/>
    <property type="match status" value="1"/>
</dbReference>
<dbReference type="SUPFAM" id="SSF81665">
    <property type="entry name" value="Calcium ATPase, transmembrane domain M"/>
    <property type="match status" value="1"/>
</dbReference>
<dbReference type="InterPro" id="IPR023214">
    <property type="entry name" value="HAD_sf"/>
</dbReference>
<feature type="compositionally biased region" description="Polar residues" evidence="19">
    <location>
        <begin position="17"/>
        <end position="30"/>
    </location>
</feature>
<evidence type="ECO:0000256" key="5">
    <source>
        <dbReference type="ARBA" id="ARBA00022568"/>
    </source>
</evidence>
<dbReference type="GO" id="GO:0016887">
    <property type="term" value="F:ATP hydrolysis activity"/>
    <property type="evidence" value="ECO:0007669"/>
    <property type="project" value="InterPro"/>
</dbReference>